<keyword evidence="2" id="KW-0408">Iron</keyword>
<sequence length="297" mass="32255">MSCKIAVASGKGGTGKTTVAVSIYHMLAQTSKGKVQLVDCDVEEPNDLIFFDDAEEAGAEDVLQMIPAIDTEKCTFCRKCAEYCEFNAIVVLPTAQFAEINSSLCHSCGACLVACPSNAITEHPHPIGKISHYKTKVGEGLLEGKLNIGSAMQTMLIRELKKKVAPNREIVIYDGPPGTSCSAVETTIDADYVLLVTEPTPFGLHDLKITVELMKQLNKAFGIIINKAGLGNEDIYHYIRQNNLELLGEIPFANSFASNYAQGKLLETLPPEITKSLKNVLNRLQAKILSHEGNNLT</sequence>
<dbReference type="InterPro" id="IPR002586">
    <property type="entry name" value="CobQ/CobB/MinD/ParA_Nub-bd_dom"/>
</dbReference>
<evidence type="ECO:0000256" key="2">
    <source>
        <dbReference type="ARBA" id="ARBA00023004"/>
    </source>
</evidence>
<dbReference type="OrthoDB" id="9778602at2"/>
<dbReference type="PROSITE" id="PS51379">
    <property type="entry name" value="4FE4S_FER_2"/>
    <property type="match status" value="2"/>
</dbReference>
<dbReference type="Pfam" id="PF00037">
    <property type="entry name" value="Fer4"/>
    <property type="match status" value="2"/>
</dbReference>
<organism evidence="5 6">
    <name type="scientific">Saccharicrinis carchari</name>
    <dbReference type="NCBI Taxonomy" id="1168039"/>
    <lineage>
        <taxon>Bacteria</taxon>
        <taxon>Pseudomonadati</taxon>
        <taxon>Bacteroidota</taxon>
        <taxon>Bacteroidia</taxon>
        <taxon>Marinilabiliales</taxon>
        <taxon>Marinilabiliaceae</taxon>
        <taxon>Saccharicrinis</taxon>
    </lineage>
</organism>
<dbReference type="PROSITE" id="PS00198">
    <property type="entry name" value="4FE4S_FER_1"/>
    <property type="match status" value="1"/>
</dbReference>
<evidence type="ECO:0000259" key="4">
    <source>
        <dbReference type="PROSITE" id="PS51379"/>
    </source>
</evidence>
<dbReference type="Proteomes" id="UP000319040">
    <property type="component" value="Unassembled WGS sequence"/>
</dbReference>
<dbReference type="GO" id="GO:0051536">
    <property type="term" value="F:iron-sulfur cluster binding"/>
    <property type="evidence" value="ECO:0007669"/>
    <property type="project" value="UniProtKB-KW"/>
</dbReference>
<dbReference type="Pfam" id="PF01656">
    <property type="entry name" value="CbiA"/>
    <property type="match status" value="1"/>
</dbReference>
<dbReference type="InterPro" id="IPR017896">
    <property type="entry name" value="4Fe4S_Fe-S-bd"/>
</dbReference>
<dbReference type="SUPFAM" id="SSF54862">
    <property type="entry name" value="4Fe-4S ferredoxins"/>
    <property type="match status" value="1"/>
</dbReference>
<dbReference type="InterPro" id="IPR027417">
    <property type="entry name" value="P-loop_NTPase"/>
</dbReference>
<gene>
    <name evidence="5" type="ORF">SAMN06265379_101172</name>
</gene>
<keyword evidence="6" id="KW-1185">Reference proteome</keyword>
<protein>
    <submittedName>
        <fullName evidence="5">MinD superfamily P-loop ATPase, contains an inserted ferredoxin domain</fullName>
    </submittedName>
</protein>
<name>A0A521AJ13_SACCC</name>
<dbReference type="GO" id="GO:0046872">
    <property type="term" value="F:metal ion binding"/>
    <property type="evidence" value="ECO:0007669"/>
    <property type="project" value="UniProtKB-KW"/>
</dbReference>
<feature type="domain" description="4Fe-4S ferredoxin-type" evidence="4">
    <location>
        <begin position="65"/>
        <end position="94"/>
    </location>
</feature>
<dbReference type="InterPro" id="IPR017900">
    <property type="entry name" value="4Fe4S_Fe_S_CS"/>
</dbReference>
<dbReference type="EMBL" id="FXTB01000001">
    <property type="protein sequence ID" value="SMO34835.1"/>
    <property type="molecule type" value="Genomic_DNA"/>
</dbReference>
<dbReference type="Gene3D" id="3.30.70.20">
    <property type="match status" value="1"/>
</dbReference>
<accession>A0A521AJ13</accession>
<dbReference type="AlphaFoldDB" id="A0A521AJ13"/>
<keyword evidence="3" id="KW-0411">Iron-sulfur</keyword>
<feature type="domain" description="4Fe-4S ferredoxin-type" evidence="4">
    <location>
        <begin position="96"/>
        <end position="125"/>
    </location>
</feature>
<reference evidence="5 6" key="1">
    <citation type="submission" date="2017-05" db="EMBL/GenBank/DDBJ databases">
        <authorList>
            <person name="Varghese N."/>
            <person name="Submissions S."/>
        </authorList>
    </citation>
    <scope>NUCLEOTIDE SEQUENCE [LARGE SCALE GENOMIC DNA]</scope>
    <source>
        <strain evidence="5 6">DSM 27040</strain>
    </source>
</reference>
<evidence type="ECO:0000256" key="3">
    <source>
        <dbReference type="ARBA" id="ARBA00023014"/>
    </source>
</evidence>
<keyword evidence="1" id="KW-0479">Metal-binding</keyword>
<dbReference type="PANTHER" id="PTHR43063:SF1">
    <property type="entry name" value="4FE-4S CLUSTER CONTAINING PARA FAMILY ATPASE PROTEIN"/>
    <property type="match status" value="1"/>
</dbReference>
<proteinExistence type="predicted"/>
<dbReference type="SUPFAM" id="SSF52540">
    <property type="entry name" value="P-loop containing nucleoside triphosphate hydrolases"/>
    <property type="match status" value="1"/>
</dbReference>
<evidence type="ECO:0000313" key="5">
    <source>
        <dbReference type="EMBL" id="SMO34835.1"/>
    </source>
</evidence>
<evidence type="ECO:0000313" key="6">
    <source>
        <dbReference type="Proteomes" id="UP000319040"/>
    </source>
</evidence>
<evidence type="ECO:0000256" key="1">
    <source>
        <dbReference type="ARBA" id="ARBA00022723"/>
    </source>
</evidence>
<dbReference type="PANTHER" id="PTHR43063">
    <property type="entry name" value="4FE-4S CLUSTER CONTAINING PARA FAMILY ATPASE PROTEIN"/>
    <property type="match status" value="1"/>
</dbReference>
<dbReference type="RefSeq" id="WP_142531587.1">
    <property type="nucleotide sequence ID" value="NZ_FXTB01000001.1"/>
</dbReference>
<dbReference type="Gene3D" id="3.40.50.300">
    <property type="entry name" value="P-loop containing nucleotide triphosphate hydrolases"/>
    <property type="match status" value="1"/>
</dbReference>